<proteinExistence type="predicted"/>
<dbReference type="GO" id="GO:0000123">
    <property type="term" value="C:histone acetyltransferase complex"/>
    <property type="evidence" value="ECO:0007669"/>
    <property type="project" value="TreeGrafter"/>
</dbReference>
<dbReference type="GO" id="GO:0005667">
    <property type="term" value="C:transcription regulator complex"/>
    <property type="evidence" value="ECO:0007669"/>
    <property type="project" value="TreeGrafter"/>
</dbReference>
<evidence type="ECO:0000313" key="12">
    <source>
        <dbReference type="Proteomes" id="UP000585474"/>
    </source>
</evidence>
<evidence type="ECO:0000256" key="1">
    <source>
        <dbReference type="ARBA" id="ARBA00004123"/>
    </source>
</evidence>
<keyword evidence="12" id="KW-1185">Reference proteome</keyword>
<dbReference type="GO" id="GO:0008270">
    <property type="term" value="F:zinc ion binding"/>
    <property type="evidence" value="ECO:0007669"/>
    <property type="project" value="UniProtKB-KW"/>
</dbReference>
<evidence type="ECO:0000259" key="10">
    <source>
        <dbReference type="PROSITE" id="PS51727"/>
    </source>
</evidence>
<comment type="caution">
    <text evidence="11">The sequence shown here is derived from an EMBL/GenBank/DDBJ whole genome shotgun (WGS) entry which is preliminary data.</text>
</comment>
<evidence type="ECO:0000256" key="7">
    <source>
        <dbReference type="ARBA" id="ARBA00023015"/>
    </source>
</evidence>
<dbReference type="PANTHER" id="PTHR13808:SF53">
    <property type="entry name" value="HISTONE ACETYLTRANSFERASE HAC2"/>
    <property type="match status" value="1"/>
</dbReference>
<keyword evidence="4" id="KW-0479">Metal-binding</keyword>
<sequence>MNQKRLSCQLYNMIQPGICDPNFYSQQVAHRVTSTFGNSNSPHPLPDYSMVVSSDCTTLITNNNIDSCFFEDGLFRSSKGSTLDGYNPPFMAFDGISMPSSVGTRQVSGDMVPSPEQISSITACSDADAYSDTGPFDGGQNVPGNNLQQYALVSSSRTYVQHKHINHGELNLLKHGGCPEKILRMFESSGILPGSMLNTRSTCEDLLKLKPLVPGSEQFYQWHQQPDEPYEAQSQYYLFEEDDFSQKIMGQKEKLSYLPSESSNGVQHVDLESSSILVGSTGAAKLADTSDMEDQIILQSYLNYKRKCVDGSLVSFVKHMHSTSCNESRCNCDRYLILASHFDSCHSWECNMCRPVRRLCVTDIRPPLKRLKTGNPISSETRFSEVTSSKTQPFETEQFQLPQLWPEAPVSNNVDAMGVSAPVLESLSTNVICVPVLSEARIFDRKEEREVANKSDQAKLEGKSDLIAMEADSGIKLEPPKILGVSLIDCFTVEELKEHLSSLRQCTDHWVQCDKCKCWQHQICALYNDKRDFGGNAEYICPKCILEGIEVGEQVPLPKSVAFAAKDLPTSMLSDYIEQRLFRRLKQDREERAKALQKKLDEVPEAVDLVVRVVLSVKKLLQVKQQFLDIVHYENYPTEFPYGSKIGYLDYCKKRGFATCYIWACPPLKGEDYILYCHPEIQKTPKSDKLRQWYKSLIRKAATENIVVDCTNVYDHFFVRNEERKVKITAARLPYFDGDYLSGAAVNIFKTIEIGSQSKAKQVVSMRTLKAMGHPDLSVDAAKDIVLMQKTSCVKEPSGSSLAR</sequence>
<evidence type="ECO:0000256" key="3">
    <source>
        <dbReference type="ARBA" id="ARBA00022679"/>
    </source>
</evidence>
<evidence type="ECO:0000256" key="6">
    <source>
        <dbReference type="ARBA" id="ARBA00022833"/>
    </source>
</evidence>
<dbReference type="GO" id="GO:0045944">
    <property type="term" value="P:positive regulation of transcription by RNA polymerase II"/>
    <property type="evidence" value="ECO:0007669"/>
    <property type="project" value="TreeGrafter"/>
</dbReference>
<keyword evidence="6" id="KW-0862">Zinc</keyword>
<dbReference type="GO" id="GO:0005634">
    <property type="term" value="C:nucleus"/>
    <property type="evidence" value="ECO:0007669"/>
    <property type="project" value="UniProtKB-SubCell"/>
</dbReference>
<dbReference type="InterPro" id="IPR013178">
    <property type="entry name" value="Histone_AcTrfase_Rtt109/CBP"/>
</dbReference>
<dbReference type="PANTHER" id="PTHR13808">
    <property type="entry name" value="CBP/P300-RELATED"/>
    <property type="match status" value="1"/>
</dbReference>
<evidence type="ECO:0000256" key="4">
    <source>
        <dbReference type="ARBA" id="ARBA00022723"/>
    </source>
</evidence>
<reference evidence="11 12" key="1">
    <citation type="submission" date="2019-07" db="EMBL/GenBank/DDBJ databases">
        <title>De Novo Assembly of kiwifruit Actinidia rufa.</title>
        <authorList>
            <person name="Sugita-Konishi S."/>
            <person name="Sato K."/>
            <person name="Mori E."/>
            <person name="Abe Y."/>
            <person name="Kisaki G."/>
            <person name="Hamano K."/>
            <person name="Suezawa K."/>
            <person name="Otani M."/>
            <person name="Fukuda T."/>
            <person name="Manabe T."/>
            <person name="Gomi K."/>
            <person name="Tabuchi M."/>
            <person name="Akimitsu K."/>
            <person name="Kataoka I."/>
        </authorList>
    </citation>
    <scope>NUCLEOTIDE SEQUENCE [LARGE SCALE GENOMIC DNA]</scope>
    <source>
        <strain evidence="12">cv. Fuchu</strain>
    </source>
</reference>
<dbReference type="Gene3D" id="3.30.40.10">
    <property type="entry name" value="Zinc/RING finger domain, C3HC4 (zinc finger)"/>
    <property type="match status" value="1"/>
</dbReference>
<dbReference type="EC" id="2.3.1.48" evidence="2"/>
<gene>
    <name evidence="11" type="ORF">Acr_05g0004550</name>
</gene>
<dbReference type="PROSITE" id="PS51727">
    <property type="entry name" value="CBP_P300_HAT"/>
    <property type="match status" value="1"/>
</dbReference>
<keyword evidence="7" id="KW-0805">Transcription regulation</keyword>
<dbReference type="SMART" id="SM01250">
    <property type="entry name" value="KAT11"/>
    <property type="match status" value="1"/>
</dbReference>
<accession>A0A7J0EKS4</accession>
<protein>
    <recommendedName>
        <fullName evidence="2">histone acetyltransferase</fullName>
        <ecNumber evidence="2">2.3.1.48</ecNumber>
    </recommendedName>
</protein>
<dbReference type="Proteomes" id="UP000585474">
    <property type="component" value="Unassembled WGS sequence"/>
</dbReference>
<dbReference type="SUPFAM" id="SSF57903">
    <property type="entry name" value="FYVE/PHD zinc finger"/>
    <property type="match status" value="1"/>
</dbReference>
<dbReference type="InterPro" id="IPR013083">
    <property type="entry name" value="Znf_RING/FYVE/PHD"/>
</dbReference>
<evidence type="ECO:0000256" key="8">
    <source>
        <dbReference type="ARBA" id="ARBA00023163"/>
    </source>
</evidence>
<comment type="subcellular location">
    <subcellularLocation>
        <location evidence="1">Nucleus</location>
    </subcellularLocation>
</comment>
<name>A0A7J0EKS4_9ERIC</name>
<evidence type="ECO:0000313" key="11">
    <source>
        <dbReference type="EMBL" id="GFY86816.1"/>
    </source>
</evidence>
<dbReference type="EMBL" id="BJWL01000005">
    <property type="protein sequence ID" value="GFY86816.1"/>
    <property type="molecule type" value="Genomic_DNA"/>
</dbReference>
<dbReference type="InterPro" id="IPR031162">
    <property type="entry name" value="CBP_P300_HAT"/>
</dbReference>
<evidence type="ECO:0000256" key="9">
    <source>
        <dbReference type="ARBA" id="ARBA00023242"/>
    </source>
</evidence>
<dbReference type="AlphaFoldDB" id="A0A7J0EKS4"/>
<keyword evidence="5" id="KW-0863">Zinc-finger</keyword>
<evidence type="ECO:0000256" key="2">
    <source>
        <dbReference type="ARBA" id="ARBA00013184"/>
    </source>
</evidence>
<dbReference type="InterPro" id="IPR011011">
    <property type="entry name" value="Znf_FYVE_PHD"/>
</dbReference>
<dbReference type="GO" id="GO:0004402">
    <property type="term" value="F:histone acetyltransferase activity"/>
    <property type="evidence" value="ECO:0007669"/>
    <property type="project" value="InterPro"/>
</dbReference>
<keyword evidence="3 11" id="KW-0808">Transferase</keyword>
<organism evidence="11 12">
    <name type="scientific">Actinidia rufa</name>
    <dbReference type="NCBI Taxonomy" id="165716"/>
    <lineage>
        <taxon>Eukaryota</taxon>
        <taxon>Viridiplantae</taxon>
        <taxon>Streptophyta</taxon>
        <taxon>Embryophyta</taxon>
        <taxon>Tracheophyta</taxon>
        <taxon>Spermatophyta</taxon>
        <taxon>Magnoliopsida</taxon>
        <taxon>eudicotyledons</taxon>
        <taxon>Gunneridae</taxon>
        <taxon>Pentapetalae</taxon>
        <taxon>asterids</taxon>
        <taxon>Ericales</taxon>
        <taxon>Actinidiaceae</taxon>
        <taxon>Actinidia</taxon>
    </lineage>
</organism>
<dbReference type="OrthoDB" id="899at2759"/>
<dbReference type="GO" id="GO:0031490">
    <property type="term" value="F:chromatin DNA binding"/>
    <property type="evidence" value="ECO:0007669"/>
    <property type="project" value="TreeGrafter"/>
</dbReference>
<keyword evidence="9" id="KW-0539">Nucleus</keyword>
<feature type="domain" description="CBP/p300-type HAT" evidence="10">
    <location>
        <begin position="562"/>
        <end position="804"/>
    </location>
</feature>
<keyword evidence="8" id="KW-0804">Transcription</keyword>
<dbReference type="Pfam" id="PF08214">
    <property type="entry name" value="HAT_KAT11"/>
    <property type="match status" value="1"/>
</dbReference>
<dbReference type="GO" id="GO:0003713">
    <property type="term" value="F:transcription coactivator activity"/>
    <property type="evidence" value="ECO:0007669"/>
    <property type="project" value="TreeGrafter"/>
</dbReference>
<evidence type="ECO:0000256" key="5">
    <source>
        <dbReference type="ARBA" id="ARBA00022771"/>
    </source>
</evidence>